<keyword evidence="3" id="KW-1185">Reference proteome</keyword>
<feature type="coiled-coil region" evidence="1">
    <location>
        <begin position="9"/>
        <end position="36"/>
    </location>
</feature>
<reference evidence="3" key="1">
    <citation type="journal article" date="2019" name="Int. J. Syst. Evol. Microbiol.">
        <title>The Global Catalogue of Microorganisms (GCM) 10K type strain sequencing project: providing services to taxonomists for standard genome sequencing and annotation.</title>
        <authorList>
            <consortium name="The Broad Institute Genomics Platform"/>
            <consortium name="The Broad Institute Genome Sequencing Center for Infectious Disease"/>
            <person name="Wu L."/>
            <person name="Ma J."/>
        </authorList>
    </citation>
    <scope>NUCLEOTIDE SEQUENCE [LARGE SCALE GENOMIC DNA]</scope>
    <source>
        <strain evidence="3">JCM 17626</strain>
    </source>
</reference>
<sequence length="216" mass="24913">MQNTSININELSTAQLEKLLADKKKAEKQQRMAEKAAYEKDKDSTIEVLWDEANELALATARFKNKLHTIMDLQAEKLNQYGGIRGNSKGGFAIVHSSGAKNITRRRDTDRFWDERATKAVGLIRDFLSDTVKKRDAQLHDILMSFLERNVKGDLEYAKVMDLLKHEDKFNDVRWVNGLQLIKESYSQSFKAFGYEFKKRNQTGKWESLSLNFSSL</sequence>
<evidence type="ECO:0000313" key="2">
    <source>
        <dbReference type="EMBL" id="GAA4198608.1"/>
    </source>
</evidence>
<dbReference type="Pfam" id="PF11363">
    <property type="entry name" value="DUF3164"/>
    <property type="match status" value="1"/>
</dbReference>
<dbReference type="EMBL" id="BAABBY010000002">
    <property type="protein sequence ID" value="GAA4198608.1"/>
    <property type="molecule type" value="Genomic_DNA"/>
</dbReference>
<dbReference type="Proteomes" id="UP001501772">
    <property type="component" value="Unassembled WGS sequence"/>
</dbReference>
<protein>
    <recommendedName>
        <fullName evidence="4">DUF3164 family protein</fullName>
    </recommendedName>
</protein>
<evidence type="ECO:0000313" key="3">
    <source>
        <dbReference type="Proteomes" id="UP001501772"/>
    </source>
</evidence>
<dbReference type="InterPro" id="IPR021505">
    <property type="entry name" value="Phage_B3_Orf6"/>
</dbReference>
<gene>
    <name evidence="2" type="ORF">GCM10022289_07620</name>
</gene>
<comment type="caution">
    <text evidence="2">The sequence shown here is derived from an EMBL/GenBank/DDBJ whole genome shotgun (WGS) entry which is preliminary data.</text>
</comment>
<keyword evidence="1" id="KW-0175">Coiled coil</keyword>
<proteinExistence type="predicted"/>
<accession>A0ABP8B5J7</accession>
<organism evidence="2 3">
    <name type="scientific">Pedobacter jeongneungensis</name>
    <dbReference type="NCBI Taxonomy" id="947309"/>
    <lineage>
        <taxon>Bacteria</taxon>
        <taxon>Pseudomonadati</taxon>
        <taxon>Bacteroidota</taxon>
        <taxon>Sphingobacteriia</taxon>
        <taxon>Sphingobacteriales</taxon>
        <taxon>Sphingobacteriaceae</taxon>
        <taxon>Pedobacter</taxon>
    </lineage>
</organism>
<evidence type="ECO:0008006" key="4">
    <source>
        <dbReference type="Google" id="ProtNLM"/>
    </source>
</evidence>
<dbReference type="RefSeq" id="WP_344849626.1">
    <property type="nucleotide sequence ID" value="NZ_BAABBY010000002.1"/>
</dbReference>
<name>A0ABP8B5J7_9SPHI</name>
<evidence type="ECO:0000256" key="1">
    <source>
        <dbReference type="SAM" id="Coils"/>
    </source>
</evidence>